<reference evidence="2 5" key="3">
    <citation type="submission" date="2018-03" db="EMBL/GenBank/DDBJ databases">
        <title>Genomic Encyclopedia of Archaeal and Bacterial Type Strains, Phase II (KMG-II): from individual species to whole genera.</title>
        <authorList>
            <person name="Goeker M."/>
        </authorList>
    </citation>
    <scope>NUCLEOTIDE SEQUENCE [LARGE SCALE GENOMIC DNA]</scope>
    <source>
        <strain evidence="2 5">DSM 17797</strain>
    </source>
</reference>
<feature type="transmembrane region" description="Helical" evidence="1">
    <location>
        <begin position="27"/>
        <end position="46"/>
    </location>
</feature>
<dbReference type="OrthoDB" id="1427401at2"/>
<evidence type="ECO:0000313" key="4">
    <source>
        <dbReference type="Proteomes" id="UP000184384"/>
    </source>
</evidence>
<dbReference type="EMBL" id="PVUB01000002">
    <property type="protein sequence ID" value="PRZ26427.1"/>
    <property type="molecule type" value="Genomic_DNA"/>
</dbReference>
<evidence type="ECO:0000313" key="3">
    <source>
        <dbReference type="EMBL" id="SHG56458.1"/>
    </source>
</evidence>
<reference evidence="4" key="1">
    <citation type="submission" date="2016-11" db="EMBL/GenBank/DDBJ databases">
        <authorList>
            <person name="Varghese N."/>
            <person name="Submissions S."/>
        </authorList>
    </citation>
    <scope>NUCLEOTIDE SEQUENCE [LARGE SCALE GENOMIC DNA]</scope>
    <source>
        <strain evidence="4">DSM 19729</strain>
    </source>
</reference>
<keyword evidence="1" id="KW-0472">Membrane</keyword>
<sequence>MKNIIEEIFFFLHEQIEKLNSIFSSKISPLILAPLLPFSVVIISIIQLSGGVFILFNSIVIFIGIIFTFLLGASSFYFYKNENIYTIIKRKKSNKNLSQFKSNSNIVNFSNEKSILEILEKNKGKIGHYYFELRKIDVFEFDTSLNDFTNLISNCFNDKSNDSYAFNLEISAYHAHYFIREFLIPFLGKLDPNFIISKNHIVSLLKYKKDNNYLPISEGSFSNLGRVKYTEDQKKLYDTVKTA</sequence>
<proteinExistence type="predicted"/>
<evidence type="ECO:0000313" key="5">
    <source>
        <dbReference type="Proteomes" id="UP000237771"/>
    </source>
</evidence>
<keyword evidence="1" id="KW-0812">Transmembrane</keyword>
<dbReference type="AlphaFoldDB" id="A0A1M5KUK7"/>
<protein>
    <submittedName>
        <fullName evidence="3">Uncharacterized protein</fullName>
    </submittedName>
</protein>
<dbReference type="Proteomes" id="UP000184384">
    <property type="component" value="Unassembled WGS sequence"/>
</dbReference>
<keyword evidence="5" id="KW-1185">Reference proteome</keyword>
<dbReference type="Proteomes" id="UP000237771">
    <property type="component" value="Unassembled WGS sequence"/>
</dbReference>
<evidence type="ECO:0000256" key="1">
    <source>
        <dbReference type="SAM" id="Phobius"/>
    </source>
</evidence>
<reference evidence="3" key="2">
    <citation type="submission" date="2016-11" db="EMBL/GenBank/DDBJ databases">
        <authorList>
            <person name="Jaros S."/>
            <person name="Januszkiewicz K."/>
            <person name="Wedrychowicz H."/>
        </authorList>
    </citation>
    <scope>NUCLEOTIDE SEQUENCE [LARGE SCALE GENOMIC DNA]</scope>
    <source>
        <strain evidence="3">DSM 19729</strain>
    </source>
</reference>
<evidence type="ECO:0000313" key="2">
    <source>
        <dbReference type="EMBL" id="PRZ26427.1"/>
    </source>
</evidence>
<accession>A0A1M5KUK7</accession>
<keyword evidence="1" id="KW-1133">Transmembrane helix</keyword>
<dbReference type="EMBL" id="FQWO01000002">
    <property type="protein sequence ID" value="SHG56458.1"/>
    <property type="molecule type" value="Genomic_DNA"/>
</dbReference>
<name>A0A1M5KUK7_9FLAO</name>
<feature type="transmembrane region" description="Helical" evidence="1">
    <location>
        <begin position="52"/>
        <end position="79"/>
    </location>
</feature>
<dbReference type="RefSeq" id="WP_072940939.1">
    <property type="nucleotide sequence ID" value="NZ_FQWO01000002.1"/>
</dbReference>
<gene>
    <name evidence="2" type="ORF">BC624_102398</name>
    <name evidence="3" type="ORF">SAMN05443373_102397</name>
</gene>
<organism evidence="3 4">
    <name type="scientific">Flavobacterium granuli</name>
    <dbReference type="NCBI Taxonomy" id="280093"/>
    <lineage>
        <taxon>Bacteria</taxon>
        <taxon>Pseudomonadati</taxon>
        <taxon>Bacteroidota</taxon>
        <taxon>Flavobacteriia</taxon>
        <taxon>Flavobacteriales</taxon>
        <taxon>Flavobacteriaceae</taxon>
        <taxon>Flavobacterium</taxon>
    </lineage>
</organism>